<evidence type="ECO:0000259" key="5">
    <source>
        <dbReference type="PROSITE" id="PS50949"/>
    </source>
</evidence>
<dbReference type="SUPFAM" id="SSF46785">
    <property type="entry name" value="Winged helix' DNA-binding domain"/>
    <property type="match status" value="1"/>
</dbReference>
<keyword evidence="7" id="KW-1185">Reference proteome</keyword>
<sequence length="243" mass="27100">MKTLAQNVTDTLRDWILHGQFKPLTRLEELPLAQQLQVSRTPVRAALATLASEGLIDHQPKRGYVVRGFDLNAIAAAYEVRSVLEGLACRNAAQRGLDKAQVQRLRENLAIGDAILAKGRLEPSDHEPYQRMNVEIHDTLLEASGNDWVCRFAEQAQNIPFASDRIILWDDHPIILRSHGDHHRIVEAVVSGDAARAEQLMREHVYYAGLILRRNYEALLDAGQDAPGLRPSRRSDDGTPGPG</sequence>
<dbReference type="AlphaFoldDB" id="A0A147GVN8"/>
<protein>
    <submittedName>
        <fullName evidence="6">GntR family transcriptional regulator</fullName>
    </submittedName>
</protein>
<dbReference type="PATRIC" id="fig|433924.3.peg.4326"/>
<dbReference type="Pfam" id="PF00392">
    <property type="entry name" value="GntR"/>
    <property type="match status" value="1"/>
</dbReference>
<evidence type="ECO:0000256" key="4">
    <source>
        <dbReference type="SAM" id="MobiDB-lite"/>
    </source>
</evidence>
<dbReference type="OrthoDB" id="8066003at2"/>
<evidence type="ECO:0000313" key="7">
    <source>
        <dbReference type="Proteomes" id="UP000072741"/>
    </source>
</evidence>
<dbReference type="SMART" id="SM00345">
    <property type="entry name" value="HTH_GNTR"/>
    <property type="match status" value="1"/>
</dbReference>
<evidence type="ECO:0000313" key="6">
    <source>
        <dbReference type="EMBL" id="KTT21722.1"/>
    </source>
</evidence>
<gene>
    <name evidence="6" type="ORF">NS331_11545</name>
</gene>
<dbReference type="SMART" id="SM00895">
    <property type="entry name" value="FCD"/>
    <property type="match status" value="1"/>
</dbReference>
<dbReference type="PANTHER" id="PTHR43537:SF51">
    <property type="entry name" value="HTH-TYPE TRANSCRIPTIONAL REGULATOR LGOR-RELATED"/>
    <property type="match status" value="1"/>
</dbReference>
<keyword evidence="2" id="KW-0238">DNA-binding</keyword>
<evidence type="ECO:0000256" key="3">
    <source>
        <dbReference type="ARBA" id="ARBA00023163"/>
    </source>
</evidence>
<feature type="region of interest" description="Disordered" evidence="4">
    <location>
        <begin position="223"/>
        <end position="243"/>
    </location>
</feature>
<dbReference type="RefSeq" id="WP_058642138.1">
    <property type="nucleotide sequence ID" value="NZ_LDSL01000066.1"/>
</dbReference>
<dbReference type="Gene3D" id="1.10.10.10">
    <property type="entry name" value="Winged helix-like DNA-binding domain superfamily/Winged helix DNA-binding domain"/>
    <property type="match status" value="1"/>
</dbReference>
<dbReference type="GO" id="GO:0003677">
    <property type="term" value="F:DNA binding"/>
    <property type="evidence" value="ECO:0007669"/>
    <property type="project" value="UniProtKB-KW"/>
</dbReference>
<evidence type="ECO:0000256" key="2">
    <source>
        <dbReference type="ARBA" id="ARBA00023125"/>
    </source>
</evidence>
<dbReference type="PRINTS" id="PR00035">
    <property type="entry name" value="HTHGNTR"/>
</dbReference>
<dbReference type="InterPro" id="IPR036390">
    <property type="entry name" value="WH_DNA-bd_sf"/>
</dbReference>
<dbReference type="InterPro" id="IPR036388">
    <property type="entry name" value="WH-like_DNA-bd_sf"/>
</dbReference>
<dbReference type="EMBL" id="LDSL01000066">
    <property type="protein sequence ID" value="KTT21722.1"/>
    <property type="molecule type" value="Genomic_DNA"/>
</dbReference>
<name>A0A147GVN8_9BURK</name>
<keyword evidence="1" id="KW-0805">Transcription regulation</keyword>
<evidence type="ECO:0000256" key="1">
    <source>
        <dbReference type="ARBA" id="ARBA00023015"/>
    </source>
</evidence>
<dbReference type="GO" id="GO:0003700">
    <property type="term" value="F:DNA-binding transcription factor activity"/>
    <property type="evidence" value="ECO:0007669"/>
    <property type="project" value="InterPro"/>
</dbReference>
<proteinExistence type="predicted"/>
<dbReference type="InterPro" id="IPR000524">
    <property type="entry name" value="Tscrpt_reg_HTH_GntR"/>
</dbReference>
<dbReference type="Pfam" id="PF07729">
    <property type="entry name" value="FCD"/>
    <property type="match status" value="1"/>
</dbReference>
<dbReference type="InterPro" id="IPR008920">
    <property type="entry name" value="TF_FadR/GntR_C"/>
</dbReference>
<dbReference type="CDD" id="cd07377">
    <property type="entry name" value="WHTH_GntR"/>
    <property type="match status" value="1"/>
</dbReference>
<dbReference type="PROSITE" id="PS50949">
    <property type="entry name" value="HTH_GNTR"/>
    <property type="match status" value="1"/>
</dbReference>
<dbReference type="Gene3D" id="1.20.120.530">
    <property type="entry name" value="GntR ligand-binding domain-like"/>
    <property type="match status" value="1"/>
</dbReference>
<organism evidence="6 7">
    <name type="scientific">Pseudacidovorax intermedius</name>
    <dbReference type="NCBI Taxonomy" id="433924"/>
    <lineage>
        <taxon>Bacteria</taxon>
        <taxon>Pseudomonadati</taxon>
        <taxon>Pseudomonadota</taxon>
        <taxon>Betaproteobacteria</taxon>
        <taxon>Burkholderiales</taxon>
        <taxon>Comamonadaceae</taxon>
        <taxon>Pseudacidovorax</taxon>
    </lineage>
</organism>
<feature type="domain" description="HTH gntR-type" evidence="5">
    <location>
        <begin position="2"/>
        <end position="69"/>
    </location>
</feature>
<reference evidence="6 7" key="1">
    <citation type="journal article" date="2016" name="Front. Microbiol.">
        <title>Genomic Resource of Rice Seed Associated Bacteria.</title>
        <authorList>
            <person name="Midha S."/>
            <person name="Bansal K."/>
            <person name="Sharma S."/>
            <person name="Kumar N."/>
            <person name="Patil P.P."/>
            <person name="Chaudhry V."/>
            <person name="Patil P.B."/>
        </authorList>
    </citation>
    <scope>NUCLEOTIDE SEQUENCE [LARGE SCALE GENOMIC DNA]</scope>
    <source>
        <strain evidence="6 7">NS331</strain>
    </source>
</reference>
<dbReference type="InterPro" id="IPR011711">
    <property type="entry name" value="GntR_C"/>
</dbReference>
<keyword evidence="3" id="KW-0804">Transcription</keyword>
<comment type="caution">
    <text evidence="6">The sequence shown here is derived from an EMBL/GenBank/DDBJ whole genome shotgun (WGS) entry which is preliminary data.</text>
</comment>
<accession>A0A147GVN8</accession>
<dbReference type="Proteomes" id="UP000072741">
    <property type="component" value="Unassembled WGS sequence"/>
</dbReference>
<dbReference type="PANTHER" id="PTHR43537">
    <property type="entry name" value="TRANSCRIPTIONAL REGULATOR, GNTR FAMILY"/>
    <property type="match status" value="1"/>
</dbReference>
<dbReference type="SUPFAM" id="SSF48008">
    <property type="entry name" value="GntR ligand-binding domain-like"/>
    <property type="match status" value="1"/>
</dbReference>